<sequence>MASSYTRVLALMVIVEIISLTGGSHQVSAQCGGAIPALIGKCKSFVLIPGPQIPPSSECCAVIKTADVPCLCNFLTPIIEKIVSMEKVVFVARTCGLTVPPGMKCGSYTVPPARE</sequence>
<protein>
    <submittedName>
        <fullName evidence="3">Bifunctional inhibitor/plant lipid transfer protein/seed storage helical domain</fullName>
    </submittedName>
</protein>
<dbReference type="SUPFAM" id="SSF47699">
    <property type="entry name" value="Bifunctional inhibitor/lipid-transfer protein/seed storage 2S albumin"/>
    <property type="match status" value="1"/>
</dbReference>
<name>A0AAN8VQC4_9MAGN</name>
<evidence type="ECO:0000256" key="1">
    <source>
        <dbReference type="SAM" id="SignalP"/>
    </source>
</evidence>
<evidence type="ECO:0000259" key="2">
    <source>
        <dbReference type="SMART" id="SM00499"/>
    </source>
</evidence>
<proteinExistence type="predicted"/>
<keyword evidence="4" id="KW-1185">Reference proteome</keyword>
<organism evidence="3 4">
    <name type="scientific">Dillenia turbinata</name>
    <dbReference type="NCBI Taxonomy" id="194707"/>
    <lineage>
        <taxon>Eukaryota</taxon>
        <taxon>Viridiplantae</taxon>
        <taxon>Streptophyta</taxon>
        <taxon>Embryophyta</taxon>
        <taxon>Tracheophyta</taxon>
        <taxon>Spermatophyta</taxon>
        <taxon>Magnoliopsida</taxon>
        <taxon>eudicotyledons</taxon>
        <taxon>Gunneridae</taxon>
        <taxon>Pentapetalae</taxon>
        <taxon>Dilleniales</taxon>
        <taxon>Dilleniaceae</taxon>
        <taxon>Dillenia</taxon>
    </lineage>
</organism>
<dbReference type="InterPro" id="IPR036312">
    <property type="entry name" value="Bifun_inhib/LTP/seed_sf"/>
</dbReference>
<keyword evidence="1" id="KW-0732">Signal</keyword>
<dbReference type="SMART" id="SM00499">
    <property type="entry name" value="AAI"/>
    <property type="match status" value="1"/>
</dbReference>
<feature type="domain" description="Bifunctional inhibitor/plant lipid transfer protein/seed storage helical" evidence="2">
    <location>
        <begin position="42"/>
        <end position="105"/>
    </location>
</feature>
<dbReference type="AlphaFoldDB" id="A0AAN8VQC4"/>
<comment type="caution">
    <text evidence="3">The sequence shown here is derived from an EMBL/GenBank/DDBJ whole genome shotgun (WGS) entry which is preliminary data.</text>
</comment>
<gene>
    <name evidence="3" type="ORF">RJ641_036730</name>
</gene>
<dbReference type="Proteomes" id="UP001370490">
    <property type="component" value="Unassembled WGS sequence"/>
</dbReference>
<dbReference type="PANTHER" id="PTHR33286:SF1">
    <property type="entry name" value="OS01G0800600 PROTEIN"/>
    <property type="match status" value="1"/>
</dbReference>
<dbReference type="EMBL" id="JBAMMX010000009">
    <property type="protein sequence ID" value="KAK6933836.1"/>
    <property type="molecule type" value="Genomic_DNA"/>
</dbReference>
<dbReference type="Pfam" id="PF14368">
    <property type="entry name" value="LTP_2"/>
    <property type="match status" value="1"/>
</dbReference>
<dbReference type="CDD" id="cd04660">
    <property type="entry name" value="nsLTP_like"/>
    <property type="match status" value="1"/>
</dbReference>
<dbReference type="InterPro" id="IPR044741">
    <property type="entry name" value="NsLTP-like"/>
</dbReference>
<evidence type="ECO:0000313" key="4">
    <source>
        <dbReference type="Proteomes" id="UP001370490"/>
    </source>
</evidence>
<dbReference type="InterPro" id="IPR016140">
    <property type="entry name" value="Bifunc_inhib/LTP/seed_store"/>
</dbReference>
<accession>A0AAN8VQC4</accession>
<reference evidence="3 4" key="1">
    <citation type="submission" date="2023-12" db="EMBL/GenBank/DDBJ databases">
        <title>A high-quality genome assembly for Dillenia turbinata (Dilleniales).</title>
        <authorList>
            <person name="Chanderbali A."/>
        </authorList>
    </citation>
    <scope>NUCLEOTIDE SEQUENCE [LARGE SCALE GENOMIC DNA]</scope>
    <source>
        <strain evidence="3">LSX21</strain>
        <tissue evidence="3">Leaf</tissue>
    </source>
</reference>
<evidence type="ECO:0000313" key="3">
    <source>
        <dbReference type="EMBL" id="KAK6933836.1"/>
    </source>
</evidence>
<feature type="signal peptide" evidence="1">
    <location>
        <begin position="1"/>
        <end position="29"/>
    </location>
</feature>
<dbReference type="Gene3D" id="1.10.110.10">
    <property type="entry name" value="Plant lipid-transfer and hydrophobic proteins"/>
    <property type="match status" value="1"/>
</dbReference>
<feature type="chain" id="PRO_5042943669" evidence="1">
    <location>
        <begin position="30"/>
        <end position="115"/>
    </location>
</feature>
<dbReference type="PANTHER" id="PTHR33286">
    <property type="entry name" value="BIFUNCTIONAL INHIBITOR/LIPID-TRANSFER PROTEIN/SEED STORAGE 2S ALBUMIN SUPERFAMILY PROTEIN"/>
    <property type="match status" value="1"/>
</dbReference>